<dbReference type="InterPro" id="IPR032710">
    <property type="entry name" value="NTF2-like_dom_sf"/>
</dbReference>
<name>A0A2T2NVE7_CORCC</name>
<evidence type="ECO:0000313" key="2">
    <source>
        <dbReference type="Proteomes" id="UP000240883"/>
    </source>
</evidence>
<dbReference type="InterPro" id="IPR050977">
    <property type="entry name" value="Fungal_Meroterpenoid_Isomerase"/>
</dbReference>
<dbReference type="OrthoDB" id="3758478at2759"/>
<sequence>MSVFTSLKEGAEAFLNAFKTLDPDESVAFRADDCIQIFAPASLNPPPPKSNKEFSQHLENIRSIMDSFPIMAKEVNINEPGRQVVIWAAGSPVFGEKAKGKDSSDEEWAYTGEYIFILDFDESGKKIKRIVEFLDSKNTEILREMMAKARANIGGVAIF</sequence>
<dbReference type="SUPFAM" id="SSF54427">
    <property type="entry name" value="NTF2-like"/>
    <property type="match status" value="1"/>
</dbReference>
<dbReference type="Proteomes" id="UP000240883">
    <property type="component" value="Unassembled WGS sequence"/>
</dbReference>
<dbReference type="AlphaFoldDB" id="A0A2T2NVE7"/>
<evidence type="ECO:0000313" key="1">
    <source>
        <dbReference type="EMBL" id="PSN69339.1"/>
    </source>
</evidence>
<dbReference type="PANTHER" id="PTHR39598">
    <property type="entry name" value="AUSTINOL SYNTHESIS PROTEIN F-RELATED"/>
    <property type="match status" value="1"/>
</dbReference>
<dbReference type="EMBL" id="KZ678133">
    <property type="protein sequence ID" value="PSN69339.1"/>
    <property type="molecule type" value="Genomic_DNA"/>
</dbReference>
<evidence type="ECO:0008006" key="3">
    <source>
        <dbReference type="Google" id="ProtNLM"/>
    </source>
</evidence>
<reference evidence="1 2" key="1">
    <citation type="journal article" date="2018" name="Front. Microbiol.">
        <title>Genome-Wide Analysis of Corynespora cassiicola Leaf Fall Disease Putative Effectors.</title>
        <authorList>
            <person name="Lopez D."/>
            <person name="Ribeiro S."/>
            <person name="Label P."/>
            <person name="Fumanal B."/>
            <person name="Venisse J.S."/>
            <person name="Kohler A."/>
            <person name="de Oliveira R.R."/>
            <person name="Labutti K."/>
            <person name="Lipzen A."/>
            <person name="Lail K."/>
            <person name="Bauer D."/>
            <person name="Ohm R.A."/>
            <person name="Barry K.W."/>
            <person name="Spatafora J."/>
            <person name="Grigoriev I.V."/>
            <person name="Martin F.M."/>
            <person name="Pujade-Renaud V."/>
        </authorList>
    </citation>
    <scope>NUCLEOTIDE SEQUENCE [LARGE SCALE GENOMIC DNA]</scope>
    <source>
        <strain evidence="1 2">Philippines</strain>
    </source>
</reference>
<proteinExistence type="predicted"/>
<protein>
    <recommendedName>
        <fullName evidence="3">SnoaL-like domain-containing protein</fullName>
    </recommendedName>
</protein>
<keyword evidence="2" id="KW-1185">Reference proteome</keyword>
<gene>
    <name evidence="1" type="ORF">BS50DRAFT_619966</name>
</gene>
<dbReference type="STRING" id="1448308.A0A2T2NVE7"/>
<dbReference type="Gene3D" id="3.10.450.50">
    <property type="match status" value="1"/>
</dbReference>
<dbReference type="PANTHER" id="PTHR39598:SF1">
    <property type="entry name" value="AUSTINOID BIOSYNTHESIS CLUSTERS PROTEIN F-RELATED"/>
    <property type="match status" value="1"/>
</dbReference>
<accession>A0A2T2NVE7</accession>
<organism evidence="1 2">
    <name type="scientific">Corynespora cassiicola Philippines</name>
    <dbReference type="NCBI Taxonomy" id="1448308"/>
    <lineage>
        <taxon>Eukaryota</taxon>
        <taxon>Fungi</taxon>
        <taxon>Dikarya</taxon>
        <taxon>Ascomycota</taxon>
        <taxon>Pezizomycotina</taxon>
        <taxon>Dothideomycetes</taxon>
        <taxon>Pleosporomycetidae</taxon>
        <taxon>Pleosporales</taxon>
        <taxon>Corynesporascaceae</taxon>
        <taxon>Corynespora</taxon>
    </lineage>
</organism>